<evidence type="ECO:0000256" key="1">
    <source>
        <dbReference type="SAM" id="SignalP"/>
    </source>
</evidence>
<name>A0ABD0V4Q3_DENTH</name>
<dbReference type="EMBL" id="JANQDX010000010">
    <property type="protein sequence ID" value="KAL0917697.1"/>
    <property type="molecule type" value="Genomic_DNA"/>
</dbReference>
<evidence type="ECO:0000313" key="3">
    <source>
        <dbReference type="Proteomes" id="UP001552299"/>
    </source>
</evidence>
<protein>
    <recommendedName>
        <fullName evidence="4">Secreted protein</fullName>
    </recommendedName>
</protein>
<accession>A0ABD0V4Q3</accession>
<proteinExistence type="predicted"/>
<organism evidence="2 3">
    <name type="scientific">Dendrobium thyrsiflorum</name>
    <name type="common">Pinecone-like raceme dendrobium</name>
    <name type="synonym">Orchid</name>
    <dbReference type="NCBI Taxonomy" id="117978"/>
    <lineage>
        <taxon>Eukaryota</taxon>
        <taxon>Viridiplantae</taxon>
        <taxon>Streptophyta</taxon>
        <taxon>Embryophyta</taxon>
        <taxon>Tracheophyta</taxon>
        <taxon>Spermatophyta</taxon>
        <taxon>Magnoliopsida</taxon>
        <taxon>Liliopsida</taxon>
        <taxon>Asparagales</taxon>
        <taxon>Orchidaceae</taxon>
        <taxon>Epidendroideae</taxon>
        <taxon>Malaxideae</taxon>
        <taxon>Dendrobiinae</taxon>
        <taxon>Dendrobium</taxon>
    </lineage>
</organism>
<evidence type="ECO:0000313" key="2">
    <source>
        <dbReference type="EMBL" id="KAL0917697.1"/>
    </source>
</evidence>
<dbReference type="Proteomes" id="UP001552299">
    <property type="component" value="Unassembled WGS sequence"/>
</dbReference>
<evidence type="ECO:0008006" key="4">
    <source>
        <dbReference type="Google" id="ProtNLM"/>
    </source>
</evidence>
<gene>
    <name evidence="2" type="ORF">M5K25_012777</name>
</gene>
<feature type="chain" id="PRO_5044881079" description="Secreted protein" evidence="1">
    <location>
        <begin position="20"/>
        <end position="187"/>
    </location>
</feature>
<dbReference type="AlphaFoldDB" id="A0ABD0V4Q3"/>
<keyword evidence="1" id="KW-0732">Signal</keyword>
<comment type="caution">
    <text evidence="2">The sequence shown here is derived from an EMBL/GenBank/DDBJ whole genome shotgun (WGS) entry which is preliminary data.</text>
</comment>
<reference evidence="2 3" key="1">
    <citation type="journal article" date="2024" name="Plant Biotechnol. J.">
        <title>Dendrobium thyrsiflorum genome and its molecular insights into genes involved in important horticultural traits.</title>
        <authorList>
            <person name="Chen B."/>
            <person name="Wang J.Y."/>
            <person name="Zheng P.J."/>
            <person name="Li K.L."/>
            <person name="Liang Y.M."/>
            <person name="Chen X.F."/>
            <person name="Zhang C."/>
            <person name="Zhao X."/>
            <person name="He X."/>
            <person name="Zhang G.Q."/>
            <person name="Liu Z.J."/>
            <person name="Xu Q."/>
        </authorList>
    </citation>
    <scope>NUCLEOTIDE SEQUENCE [LARGE SCALE GENOMIC DNA]</scope>
    <source>
        <strain evidence="2">GZMU011</strain>
    </source>
</reference>
<keyword evidence="3" id="KW-1185">Reference proteome</keyword>
<feature type="signal peptide" evidence="1">
    <location>
        <begin position="1"/>
        <end position="19"/>
    </location>
</feature>
<sequence>MSIFLRLLHLLMRENACQALFLIHCCSILLHVVLRSVRTYPGLSVCTCWFKGEVGNDSVAFGVRRRNYRMHFMVKLGDELLQAVVVQDIQQVLQAIICVKCNVTVACNIRNSRTQSSTVVPPFQHRNGELTKNMLESIAPSHRALYSQHRSTRSKQHSAKSPNVVEKCSTRVQCCSAMPSYGECCDT</sequence>